<evidence type="ECO:0000256" key="2">
    <source>
        <dbReference type="SAM" id="SignalP"/>
    </source>
</evidence>
<dbReference type="EMBL" id="WHSC02000005">
    <property type="protein sequence ID" value="MDO6121698.1"/>
    <property type="molecule type" value="Genomic_DNA"/>
</dbReference>
<name>A0ABT8XE23_9HYPH</name>
<dbReference type="InterPro" id="IPR006644">
    <property type="entry name" value="Cadg"/>
</dbReference>
<reference evidence="4" key="1">
    <citation type="submission" date="2022-04" db="EMBL/GenBank/DDBJ databases">
        <title>Shinella lacus sp. nov., a novel member of the genus Shinella from water.</title>
        <authorList>
            <person name="Deng Y."/>
        </authorList>
    </citation>
    <scope>NUCLEOTIDE SEQUENCE</scope>
    <source>
        <strain evidence="4">JCM 31239</strain>
    </source>
</reference>
<evidence type="ECO:0000256" key="1">
    <source>
        <dbReference type="ARBA" id="ARBA00022729"/>
    </source>
</evidence>
<dbReference type="InterPro" id="IPR014756">
    <property type="entry name" value="Ig_E-set"/>
</dbReference>
<dbReference type="Proteomes" id="UP001177080">
    <property type="component" value="Unassembled WGS sequence"/>
</dbReference>
<sequence>MTSARWLGLVRAPVLAGLLWLAGAAVAHACTWNVAFTAVGQTQTINTSSCENTWNGDYSSFYNTSMDITNNYGLGAEDETGLMDAETEPGSNGGLYEFQFDINTAQLQIKLLTAPSSSTDTYSGYMFTGANDANPPIASTPATINFTYSVTPTVTSVSPGAGPTGGGTTVVITGTGFSGANATGAVKFGATNATYTINSDTQITATSPANSAGTYDITVTTPGGTSATSAADQYTYVSAPTVTSVSPTAGPTWGGTSVTITGTGFTNATAVTFGSTAASGFTVISATTITATAPAGTGTVDIRVTTVGGTSATSAADQYTYVSAPTVSSVSPTAGPTGGGTTVIITGTGFAAANPTGAVKFGATNATYTINSNTQITATSPANSAGTYDITVTTVGGTSATTAGDQFTYVPAPTVTSVSPTAGPTAGGMSVTITGTNLSGATGVTFGGTAASWFTVLNGTTITATSPAGAVGTVDIRVTTIGGTSAVSAADQYTYVAAPTVTSVSPTAGPTAGGTSVVITGTGFSSATSVTFGGTAATGFTVNSATQITATAPAGTGTVDIRVTTIGGTSATSAADQFTYVPAPTVTSVSPTAGPTAGTTSVVITGTGLSGATAVTFGGTAATGFTVNSATQITATAPAGAAGTVDIRVTTIGGTSATSVADQFTYVAAPVATSFTYGAIVPYNDGANTSVSFDLSSHAANNPTGYAVGSATTAQGGSVSVDNSGQVTYTPPTFYRNANDSFSFTASNVGGTSSPAIVTLTIGNPTISVSLPSATATVGTAYNTGGAEVTLSGGKAPYTVNSMSGLPAGMASSGAVLDGTPTVDGTFTVNIYVTDNSTGAGPYTANVTATLTVVLPPPPVVTGFAAPAVAYNAGSASATTFSLAAQATGNPTDYAVGSATSANGGSVSIDSAGLVTYTPPVGFRGNDSFTFTAINQGGASSAATVTVPVNDPVFSVTLPASTGTVGDAYNSGGATVSVNGGAGPYSNFSASGLPAGLSISSSGVISGTPTTAGNATVVITATDSSSGLGAFTGTASVALGIAAPTITINPATLSNAAIGVSYSATLSNTGGLAPVSFAITAGALPPGLTLDTTGSISGVSTGGGTYNFTVTATDGATTSGPYTGSRTYALAVDAATIALSPAAGALPTGTTGIAYSQTVTAAGGIAPYSYALTAGTLPDGLTLAMSGTLSGTPTTSGTFSFTVTGTDSSTGAGPYTNANAYTLTIGNPTLSLSPAAGALPAGTAGTVYNQTFTASNGTAPYSYAVTSGALPNGLALSTAGVVSGTPDADGAYSFDVTATDAHGATITASYSLAVGVQAPIANAVALTVAANASAKAVTLNITGGAAASVAVATAASHGTATASGNKITYKPVAGYSGTDSFTYTATNATGTSSPATVTVTVTAPTLVLSPAAGALPAGTVGTAYSKTFSATKGTAPYSYAVTSGALPNGLALSTAGVVSGTPDADGAYSFDVTATDAFGATITANYSLAVGVQAPVANAVALTVAANASAKAVTLNITGGAATSVAVATAASHGTATASGNKITYKPVAGYSGTDSFTYTATNATGTSSPATVTVTVTAPTLVLSPAAGALPAGTVGTAYSKTFSATKGTAPYSYAVTTGSLPAGLTLDGATGKLNGKPTAAGSFDFALTATDTYGATGTASYSLVVGGEAPIANAVALTVAANASAKAVTLNITGGTATSVAVATAAAHGTTTASKKAITYKPVAGYSGLDTFTYTATNAAGTSSPATVTVTVTPPKLALSPAAGALPRGTVGKAYRRVLTASKGTAPYSYAVTAGALPTGLVLDGTAGTIGGTPTTAGSFGFTVTATDAYGATGSAAYEMVVKVPVVVFAFTPPAGSLGKTMAGEDYSQQIKATGGAAPLLYSLASGKLPKGMVLNVSTGELTGPLDAASKGNYSFKIAVRDNNGATGSATYSLSVTARQVTASNHVVNVPAGGSPADVYLNGGATGGPFTAAEATFVEPANAGTASIIRGQVAQAGPVSEPVGWYLQFSPNPAFSGAAKVGYRLSSELGTSNTGTVTYNLQHDAQQVAEDIDALVRGFVETRQGLIANGIYVPGLQERRQMEQATDTVTARMTPSEDGMTASFSTSLAQMDAARDRADGIEGAASSAFNAWIDGAFLAHKRDQNDGRWGSFAMLNLGADYLISEKALVGLSFHLDRMTDPSDADAELTGNGWLAGPYASLEIGKGVFWDTSLLYGGSANDIDTAFWDGSFDTQRWMIDTAIKGEWQIGEATVLTPKLRAIYFNEKVDDYTVHNGDGDELDIEGFDAEQFRVSLGAEIARSFTLESGATVTPKLGVTAGYAGIDGSGFYGSVTAGIAMQTSDFWMLEASLLLNLEGDGQKSVGATVRAGKQF</sequence>
<dbReference type="SUPFAM" id="SSF81296">
    <property type="entry name" value="E set domains"/>
    <property type="match status" value="6"/>
</dbReference>
<keyword evidence="5" id="KW-1185">Reference proteome</keyword>
<dbReference type="Gene3D" id="2.60.40.2810">
    <property type="match status" value="1"/>
</dbReference>
<dbReference type="Gene3D" id="2.60.40.3440">
    <property type="match status" value="3"/>
</dbReference>
<dbReference type="InterPro" id="IPR013783">
    <property type="entry name" value="Ig-like_fold"/>
</dbReference>
<dbReference type="PROSITE" id="PS51208">
    <property type="entry name" value="AUTOTRANSPORTER"/>
    <property type="match status" value="1"/>
</dbReference>
<feature type="signal peptide" evidence="2">
    <location>
        <begin position="1"/>
        <end position="29"/>
    </location>
</feature>
<dbReference type="InterPro" id="IPR002909">
    <property type="entry name" value="IPT_dom"/>
</dbReference>
<proteinExistence type="predicted"/>
<dbReference type="Gene3D" id="2.60.40.10">
    <property type="entry name" value="Immunoglobulins"/>
    <property type="match status" value="15"/>
</dbReference>
<dbReference type="SMART" id="SM00736">
    <property type="entry name" value="CADG"/>
    <property type="match status" value="2"/>
</dbReference>
<dbReference type="SMART" id="SM00429">
    <property type="entry name" value="IPT"/>
    <property type="match status" value="6"/>
</dbReference>
<dbReference type="InterPro" id="IPR052387">
    <property type="entry name" value="Fibrocystin"/>
</dbReference>
<dbReference type="InterPro" id="IPR005546">
    <property type="entry name" value="Autotransporte_beta"/>
</dbReference>
<dbReference type="Pfam" id="PF01833">
    <property type="entry name" value="TIG"/>
    <property type="match status" value="6"/>
</dbReference>
<dbReference type="Pfam" id="PF05345">
    <property type="entry name" value="He_PIG"/>
    <property type="match status" value="8"/>
</dbReference>
<keyword evidence="1 2" id="KW-0732">Signal</keyword>
<comment type="caution">
    <text evidence="4">The sequence shown here is derived from an EMBL/GenBank/DDBJ whole genome shotgun (WGS) entry which is preliminary data.</text>
</comment>
<dbReference type="SUPFAM" id="SSF49313">
    <property type="entry name" value="Cadherin-like"/>
    <property type="match status" value="8"/>
</dbReference>
<feature type="domain" description="Autotransporter" evidence="3">
    <location>
        <begin position="2119"/>
        <end position="2374"/>
    </location>
</feature>
<evidence type="ECO:0000313" key="4">
    <source>
        <dbReference type="EMBL" id="MDO6121698.1"/>
    </source>
</evidence>
<organism evidence="4 5">
    <name type="scientific">Shinella curvata</name>
    <dbReference type="NCBI Taxonomy" id="1817964"/>
    <lineage>
        <taxon>Bacteria</taxon>
        <taxon>Pseudomonadati</taxon>
        <taxon>Pseudomonadota</taxon>
        <taxon>Alphaproteobacteria</taxon>
        <taxon>Hyphomicrobiales</taxon>
        <taxon>Rhizobiaceae</taxon>
        <taxon>Shinella</taxon>
    </lineage>
</organism>
<protein>
    <submittedName>
        <fullName evidence="4">Ig domain-containing protein</fullName>
    </submittedName>
</protein>
<accession>A0ABT8XE23</accession>
<dbReference type="SUPFAM" id="SSF103515">
    <property type="entry name" value="Autotransporter"/>
    <property type="match status" value="1"/>
</dbReference>
<evidence type="ECO:0000259" key="3">
    <source>
        <dbReference type="PROSITE" id="PS51208"/>
    </source>
</evidence>
<feature type="chain" id="PRO_5047453453" evidence="2">
    <location>
        <begin position="30"/>
        <end position="2374"/>
    </location>
</feature>
<dbReference type="PANTHER" id="PTHR46769:SF2">
    <property type="entry name" value="FIBROCYSTIN-L ISOFORM 2 PRECURSOR-RELATED"/>
    <property type="match status" value="1"/>
</dbReference>
<evidence type="ECO:0000313" key="5">
    <source>
        <dbReference type="Proteomes" id="UP001177080"/>
    </source>
</evidence>
<dbReference type="SMART" id="SM00869">
    <property type="entry name" value="Autotransporter"/>
    <property type="match status" value="1"/>
</dbReference>
<dbReference type="InterPro" id="IPR036709">
    <property type="entry name" value="Autotransporte_beta_dom_sf"/>
</dbReference>
<dbReference type="InterPro" id="IPR015919">
    <property type="entry name" value="Cadherin-like_sf"/>
</dbReference>
<dbReference type="Pfam" id="PF17963">
    <property type="entry name" value="Big_9"/>
    <property type="match status" value="5"/>
</dbReference>
<dbReference type="PANTHER" id="PTHR46769">
    <property type="entry name" value="POLYCYSTIC KIDNEY AND HEPATIC DISEASE 1 (AUTOSOMAL RECESSIVE)-LIKE 1"/>
    <property type="match status" value="1"/>
</dbReference>
<dbReference type="CDD" id="cd00603">
    <property type="entry name" value="IPT_PCSR"/>
    <property type="match status" value="3"/>
</dbReference>
<gene>
    <name evidence="4" type="ORF">GB928_010945</name>
</gene>
<dbReference type="CDD" id="cd00102">
    <property type="entry name" value="IPT"/>
    <property type="match status" value="1"/>
</dbReference>